<sequence length="482" mass="54909">MTTVRQTSRKRFPNWLRELVDKQEVNGVYWLDEEKTMFRVPWTRVDSPEFDLPRDAMLFQKWAEFTGRYHIGERTDPSVWKTRFRCAIRKMSEIEEIKIENNLDDTNGHQPFRVFRFKKEEERRPKKELKRKYRCRTTSRGIATRRLNTPLVNNGKYHSTSRKIKQGVVLGHGITQSVTESVTQSVTQSLPGGNAQDTEMKVFNGLSHDFTALGVTKIDSMMAPNSIQQCVMQNRKTVHVNNYNDLRSDDVNDMAVTQSISNFRIPNGSLQKLMPGFTSSTRDVHYFPDSTLGNTSTNFERNVTQCAASNGLYRSNNMSATLINTPWSNQVGMEKGNTSQEACESDESNLPRISLQEINNILLACSEPSFTSQAGELAGVPYTTDRMMPYNALQSSFFDNGGNKTSCHNGQMLENQVCQEAKAYNDSLILNDLNEIFQQSIKIELETACLSTNNNEQESIGIHDQQDCMLPTLSNEYPSNVY</sequence>
<dbReference type="AlphaFoldDB" id="A0A6P8IC91"/>
<dbReference type="InterPro" id="IPR001346">
    <property type="entry name" value="Interferon_reg_fact_DNA-bd_dom"/>
</dbReference>
<keyword evidence="2" id="KW-1185">Reference proteome</keyword>
<evidence type="ECO:0000313" key="4">
    <source>
        <dbReference type="RefSeq" id="XP_031565117.1"/>
    </source>
</evidence>
<dbReference type="PROSITE" id="PS51507">
    <property type="entry name" value="IRF_2"/>
    <property type="match status" value="1"/>
</dbReference>
<dbReference type="CDD" id="cd00103">
    <property type="entry name" value="IRF"/>
    <property type="match status" value="1"/>
</dbReference>
<dbReference type="OrthoDB" id="6538197at2759"/>
<dbReference type="GeneID" id="116300385"/>
<dbReference type="KEGG" id="aten:116300385"/>
<organism evidence="2 3">
    <name type="scientific">Actinia tenebrosa</name>
    <name type="common">Australian red waratah sea anemone</name>
    <dbReference type="NCBI Taxonomy" id="6105"/>
    <lineage>
        <taxon>Eukaryota</taxon>
        <taxon>Metazoa</taxon>
        <taxon>Cnidaria</taxon>
        <taxon>Anthozoa</taxon>
        <taxon>Hexacorallia</taxon>
        <taxon>Actiniaria</taxon>
        <taxon>Actiniidae</taxon>
        <taxon>Actinia</taxon>
    </lineage>
</organism>
<dbReference type="SMART" id="SM00348">
    <property type="entry name" value="IRF"/>
    <property type="match status" value="1"/>
</dbReference>
<gene>
    <name evidence="3 4" type="primary">LOC116300385</name>
</gene>
<dbReference type="GO" id="GO:0002376">
    <property type="term" value="P:immune system process"/>
    <property type="evidence" value="ECO:0007669"/>
    <property type="project" value="TreeGrafter"/>
</dbReference>
<reference evidence="3 4" key="1">
    <citation type="submission" date="2025-04" db="UniProtKB">
        <authorList>
            <consortium name="RefSeq"/>
        </authorList>
    </citation>
    <scope>IDENTIFICATION</scope>
    <source>
        <tissue evidence="3 4">Tentacle</tissue>
    </source>
</reference>
<proteinExistence type="predicted"/>
<dbReference type="RefSeq" id="XP_031565117.1">
    <property type="nucleotide sequence ID" value="XM_031709257.1"/>
</dbReference>
<dbReference type="PANTHER" id="PTHR11949:SF53">
    <property type="entry name" value="IRF TRYPTOPHAN PENTAD REPEAT DOMAIN-CONTAINING PROTEIN"/>
    <property type="match status" value="1"/>
</dbReference>
<dbReference type="GO" id="GO:0005634">
    <property type="term" value="C:nucleus"/>
    <property type="evidence" value="ECO:0007669"/>
    <property type="project" value="TreeGrafter"/>
</dbReference>
<dbReference type="Proteomes" id="UP000515163">
    <property type="component" value="Unplaced"/>
</dbReference>
<dbReference type="Pfam" id="PF00605">
    <property type="entry name" value="IRF"/>
    <property type="match status" value="1"/>
</dbReference>
<protein>
    <submittedName>
        <fullName evidence="3 4">Uncharacterized protein LOC116300385 isoform X1</fullName>
    </submittedName>
</protein>
<dbReference type="InterPro" id="IPR036390">
    <property type="entry name" value="WH_DNA-bd_sf"/>
</dbReference>
<dbReference type="GO" id="GO:0000981">
    <property type="term" value="F:DNA-binding transcription factor activity, RNA polymerase II-specific"/>
    <property type="evidence" value="ECO:0007669"/>
    <property type="project" value="TreeGrafter"/>
</dbReference>
<accession>A0A6P8IC91</accession>
<dbReference type="Gene3D" id="1.10.10.10">
    <property type="entry name" value="Winged helix-like DNA-binding domain superfamily/Winged helix DNA-binding domain"/>
    <property type="match status" value="1"/>
</dbReference>
<dbReference type="SUPFAM" id="SSF46785">
    <property type="entry name" value="Winged helix' DNA-binding domain"/>
    <property type="match status" value="1"/>
</dbReference>
<name>A0A6P8IC91_ACTTE</name>
<dbReference type="RefSeq" id="XP_031565116.1">
    <property type="nucleotide sequence ID" value="XM_031709256.1"/>
</dbReference>
<dbReference type="GO" id="GO:0000978">
    <property type="term" value="F:RNA polymerase II cis-regulatory region sequence-specific DNA binding"/>
    <property type="evidence" value="ECO:0007669"/>
    <property type="project" value="TreeGrafter"/>
</dbReference>
<dbReference type="PRINTS" id="PR00267">
    <property type="entry name" value="INTFRNREGFCT"/>
</dbReference>
<evidence type="ECO:0000313" key="3">
    <source>
        <dbReference type="RefSeq" id="XP_031565116.1"/>
    </source>
</evidence>
<dbReference type="InterPro" id="IPR036388">
    <property type="entry name" value="WH-like_DNA-bd_sf"/>
</dbReference>
<dbReference type="PANTHER" id="PTHR11949">
    <property type="entry name" value="INTERFERON REGULATORY FACTOR"/>
    <property type="match status" value="1"/>
</dbReference>
<feature type="domain" description="IRF tryptophan pentad repeat" evidence="1">
    <location>
        <begin position="9"/>
        <end position="119"/>
    </location>
</feature>
<evidence type="ECO:0000259" key="1">
    <source>
        <dbReference type="PROSITE" id="PS51507"/>
    </source>
</evidence>
<evidence type="ECO:0000313" key="2">
    <source>
        <dbReference type="Proteomes" id="UP000515163"/>
    </source>
</evidence>